<dbReference type="EMBL" id="QZKI01000108">
    <property type="protein sequence ID" value="RJP67106.1"/>
    <property type="molecule type" value="Genomic_DNA"/>
</dbReference>
<feature type="coiled-coil region" evidence="2">
    <location>
        <begin position="482"/>
        <end position="510"/>
    </location>
</feature>
<dbReference type="HAMAP" id="MF_01867">
    <property type="entry name" value="BshC"/>
    <property type="match status" value="1"/>
</dbReference>
<evidence type="ECO:0000313" key="6">
    <source>
        <dbReference type="Proteomes" id="UP000285961"/>
    </source>
</evidence>
<dbReference type="AlphaFoldDB" id="A0A419ETE7"/>
<dbReference type="EC" id="6.-.-.-" evidence="2"/>
<feature type="domain" description="Bacillithiol biosynthesis BshC N-terminal Rossmann-like" evidence="3">
    <location>
        <begin position="27"/>
        <end position="394"/>
    </location>
</feature>
<evidence type="ECO:0000256" key="2">
    <source>
        <dbReference type="HAMAP-Rule" id="MF_01867"/>
    </source>
</evidence>
<dbReference type="InterPro" id="IPR011199">
    <property type="entry name" value="Bacillithiol_biosynth_BshC"/>
</dbReference>
<dbReference type="Pfam" id="PF24850">
    <property type="entry name" value="CC_BshC"/>
    <property type="match status" value="1"/>
</dbReference>
<dbReference type="InterPro" id="IPR055398">
    <property type="entry name" value="Rossmann-like_BshC"/>
</dbReference>
<dbReference type="Proteomes" id="UP000285961">
    <property type="component" value="Unassembled WGS sequence"/>
</dbReference>
<comment type="similarity">
    <text evidence="2">Belongs to the BshC family.</text>
</comment>
<reference evidence="5 6" key="1">
    <citation type="journal article" date="2017" name="ISME J.">
        <title>Energy and carbon metabolisms in a deep terrestrial subsurface fluid microbial community.</title>
        <authorList>
            <person name="Momper L."/>
            <person name="Jungbluth S.P."/>
            <person name="Lee M.D."/>
            <person name="Amend J.P."/>
        </authorList>
    </citation>
    <scope>NUCLEOTIDE SEQUENCE [LARGE SCALE GENOMIC DNA]</scope>
    <source>
        <strain evidence="5">SURF_17</strain>
    </source>
</reference>
<dbReference type="Pfam" id="PF10079">
    <property type="entry name" value="Rossmann-like_BshC"/>
    <property type="match status" value="1"/>
</dbReference>
<dbReference type="NCBIfam" id="TIGR03998">
    <property type="entry name" value="thiol_BshC"/>
    <property type="match status" value="1"/>
</dbReference>
<feature type="domain" description="Bacillithiol biosynthesis BshC C-terminal coiled-coil" evidence="4">
    <location>
        <begin position="397"/>
        <end position="554"/>
    </location>
</feature>
<evidence type="ECO:0000256" key="1">
    <source>
        <dbReference type="ARBA" id="ARBA00022598"/>
    </source>
</evidence>
<dbReference type="PIRSF" id="PIRSF012535">
    <property type="entry name" value="UCP012535"/>
    <property type="match status" value="1"/>
</dbReference>
<keyword evidence="1 2" id="KW-0436">Ligase</keyword>
<dbReference type="GO" id="GO:0016874">
    <property type="term" value="F:ligase activity"/>
    <property type="evidence" value="ECO:0007669"/>
    <property type="project" value="UniProtKB-UniRule"/>
</dbReference>
<evidence type="ECO:0000259" key="3">
    <source>
        <dbReference type="Pfam" id="PF10079"/>
    </source>
</evidence>
<accession>A0A419ETE7</accession>
<protein>
    <recommendedName>
        <fullName evidence="2">Putative cysteine ligase BshC</fullName>
        <ecNumber evidence="2">6.-.-.-</ecNumber>
    </recommendedName>
</protein>
<gene>
    <name evidence="2 5" type="primary">bshC</name>
    <name evidence="5" type="ORF">C4532_15050</name>
</gene>
<keyword evidence="2" id="KW-0175">Coiled coil</keyword>
<sequence>MGACGRTSAFGDRRTGCGKARLAVVRVRELFADYCGDFQKLRQFFRYDPHDLSNAVSELRGTQQRRFNEDQLNEIKLYNKRMDCSDETLKNIDRLGKDGTLAVVTGQQPGIFTGPLYTIYKTLTAIKLARHITERFGVSAVPVFWNASEDHDFEEVRHVEFINRDNRVISLLYEPQADVEGKSIFDIPLEPPLTFLIDLMAGDTNESEFKPFLLNLLRNSISRCYSLADWFSTLMQALFNPYGLIILDAHLPPCRQLARPVIGREIKIPIRSSRLINEAGAQLRALGYHQQIERRPDDVNFFFYAQGRRNKVRFKQGKFLVERIGLEYDQTEMLDMLAEEPQRFSPSAVLRPLVQDHILPTVAYVGGPGEISYFAQMRNAYSFFDLVMPIVYPRCRVVLVEARIAKILERYGLHADDARKSRRELLGIVTQERGSRPIVQACDRKLEVMQLLLDEFRREVHEVDPTLVDPVDKLKRKIGYEMDKLREKLVQSEQDDAEVAEQQVDKLKAHLFPEGKEQERVFNVFPYLFSYGIELIAVLEKALDIGSFNKQIIHV</sequence>
<name>A0A419ETE7_9BACT</name>
<organism evidence="5 6">
    <name type="scientific">Candidatus Abyssobacteria bacterium SURF_17</name>
    <dbReference type="NCBI Taxonomy" id="2093361"/>
    <lineage>
        <taxon>Bacteria</taxon>
        <taxon>Pseudomonadati</taxon>
        <taxon>Candidatus Hydrogenedentota</taxon>
        <taxon>Candidatus Abyssobacteria</taxon>
    </lineage>
</organism>
<comment type="caution">
    <text evidence="5">The sequence shown here is derived from an EMBL/GenBank/DDBJ whole genome shotgun (WGS) entry which is preliminary data.</text>
</comment>
<evidence type="ECO:0000313" key="5">
    <source>
        <dbReference type="EMBL" id="RJP67106.1"/>
    </source>
</evidence>
<proteinExistence type="inferred from homology"/>
<evidence type="ECO:0000259" key="4">
    <source>
        <dbReference type="Pfam" id="PF24850"/>
    </source>
</evidence>
<dbReference type="InterPro" id="IPR055399">
    <property type="entry name" value="CC_BshC"/>
</dbReference>